<keyword evidence="6 11" id="KW-0472">Membrane</keyword>
<comment type="subcellular location">
    <subcellularLocation>
        <location evidence="1">Membrane</location>
        <topology evidence="1">Multi-pass membrane protein</topology>
    </subcellularLocation>
</comment>
<dbReference type="PANTHER" id="PTHR43427">
    <property type="entry name" value="CHLORIDE CHANNEL PROTEIN CLC-E"/>
    <property type="match status" value="1"/>
</dbReference>
<keyword evidence="5" id="KW-0406">Ion transport</keyword>
<dbReference type="InterPro" id="IPR014743">
    <property type="entry name" value="Cl-channel_core"/>
</dbReference>
<evidence type="ECO:0000256" key="1">
    <source>
        <dbReference type="ARBA" id="ARBA00004141"/>
    </source>
</evidence>
<dbReference type="InterPro" id="IPR050368">
    <property type="entry name" value="ClC-type_chloride_channel"/>
</dbReference>
<keyword evidence="10" id="KW-0129">CBS domain</keyword>
<dbReference type="PROSITE" id="PS51371">
    <property type="entry name" value="CBS"/>
    <property type="match status" value="1"/>
</dbReference>
<evidence type="ECO:0000256" key="7">
    <source>
        <dbReference type="ARBA" id="ARBA00023173"/>
    </source>
</evidence>
<evidence type="ECO:0000256" key="2">
    <source>
        <dbReference type="ARBA" id="ARBA00022448"/>
    </source>
</evidence>
<dbReference type="AlphaFoldDB" id="A0A841KIE7"/>
<dbReference type="Pfam" id="PF00571">
    <property type="entry name" value="CBS"/>
    <property type="match status" value="1"/>
</dbReference>
<feature type="transmembrane region" description="Helical" evidence="11">
    <location>
        <begin position="390"/>
        <end position="412"/>
    </location>
</feature>
<protein>
    <submittedName>
        <fullName evidence="13">CIC family chloride channel protein</fullName>
    </submittedName>
</protein>
<evidence type="ECO:0000256" key="11">
    <source>
        <dbReference type="SAM" id="Phobius"/>
    </source>
</evidence>
<accession>A0A841KIE7</accession>
<keyword evidence="7" id="KW-0869">Chloride channel</keyword>
<comment type="caution">
    <text evidence="13">The sequence shown here is derived from an EMBL/GenBank/DDBJ whole genome shotgun (WGS) entry which is preliminary data.</text>
</comment>
<keyword evidence="2" id="KW-0813">Transport</keyword>
<dbReference type="PANTHER" id="PTHR43427:SF6">
    <property type="entry name" value="CHLORIDE CHANNEL PROTEIN CLC-E"/>
    <property type="match status" value="1"/>
</dbReference>
<gene>
    <name evidence="13" type="ORF">HNQ86_002170</name>
</gene>
<sequence length="610" mass="65235">MRRNIVMGQRDLAREARIEVSMALMAVAVGVVAGFGALAFRALIALFHNLFFFGRFGTEFDALKHAAASPWGAWIILVPVVGAVIVTFLVKTFAPEAKGHGVPEVIDAVHFKRGIIRAPVALVKALASSISIGSGGAVGREGPIIQIGATFGSMLAQWTRIPEWQRLALIACGGGAGIAATFNTPIGGVLFATEILLVEISARTLIPVMLATGTASLIGRAFFGDHPSFVLPPLVLDHPVLGSGLPALAAYVVLGLLTGVAAMVFTRSIYAFEDLFQRMPGNDYLRHMLGMALVGVTMYLLLRHAGHYYVEGVGYATIQDILNGSLTAGGLVLLLALLKLLSTSLTLGSGASGGVFSPALFIGATLGAGFAAGLHALFPGMDVSPATMAVIGMACMVGASTGAAVTAVVMIFEMTRDYHAIIPLIISVSAAYSVRRMLMVDTIYTMKLSRRGQRIPVAIQSQLYLARRALEFIRAPYVCLDADARLGRALEHRRRFDRTPRVVLVENGRLVGVVPARTLRAARRGLERDLPLRDLADTHVAVVQSDIRVFDLIAALRQQHCRNAIMTRDGAMENAGSVVGVVTWEDLVENTNLSDYLDHGNEQPSKKDRH</sequence>
<feature type="transmembrane region" description="Helical" evidence="11">
    <location>
        <begin position="244"/>
        <end position="264"/>
    </location>
</feature>
<feature type="transmembrane region" description="Helical" evidence="11">
    <location>
        <begin position="167"/>
        <end position="192"/>
    </location>
</feature>
<feature type="transmembrane region" description="Helical" evidence="11">
    <location>
        <begin position="418"/>
        <end position="438"/>
    </location>
</feature>
<name>A0A841KIE7_9GAMM</name>
<evidence type="ECO:0000259" key="12">
    <source>
        <dbReference type="PROSITE" id="PS51371"/>
    </source>
</evidence>
<evidence type="ECO:0000313" key="14">
    <source>
        <dbReference type="Proteomes" id="UP000560000"/>
    </source>
</evidence>
<dbReference type="InterPro" id="IPR000644">
    <property type="entry name" value="CBS_dom"/>
</dbReference>
<evidence type="ECO:0000256" key="8">
    <source>
        <dbReference type="ARBA" id="ARBA00023214"/>
    </source>
</evidence>
<dbReference type="Proteomes" id="UP000560000">
    <property type="component" value="Unassembled WGS sequence"/>
</dbReference>
<dbReference type="RefSeq" id="WP_200877518.1">
    <property type="nucleotide sequence ID" value="NZ_JACHET010000001.1"/>
</dbReference>
<evidence type="ECO:0000256" key="10">
    <source>
        <dbReference type="PROSITE-ProRule" id="PRU00703"/>
    </source>
</evidence>
<evidence type="ECO:0000313" key="13">
    <source>
        <dbReference type="EMBL" id="MBB6184825.1"/>
    </source>
</evidence>
<dbReference type="Gene3D" id="1.10.3080.10">
    <property type="entry name" value="Clc chloride channel"/>
    <property type="match status" value="1"/>
</dbReference>
<dbReference type="CDD" id="cd00400">
    <property type="entry name" value="Voltage_gated_ClC"/>
    <property type="match status" value="1"/>
</dbReference>
<proteinExistence type="predicted"/>
<evidence type="ECO:0000256" key="6">
    <source>
        <dbReference type="ARBA" id="ARBA00023136"/>
    </source>
</evidence>
<keyword evidence="3 11" id="KW-0812">Transmembrane</keyword>
<feature type="transmembrane region" description="Helical" evidence="11">
    <location>
        <begin position="284"/>
        <end position="302"/>
    </location>
</feature>
<dbReference type="GO" id="GO:0034707">
    <property type="term" value="C:chloride channel complex"/>
    <property type="evidence" value="ECO:0007669"/>
    <property type="project" value="UniProtKB-KW"/>
</dbReference>
<feature type="transmembrane region" description="Helical" evidence="11">
    <location>
        <begin position="71"/>
        <end position="90"/>
    </location>
</feature>
<feature type="transmembrane region" description="Helical" evidence="11">
    <location>
        <begin position="21"/>
        <end position="51"/>
    </location>
</feature>
<feature type="transmembrane region" description="Helical" evidence="11">
    <location>
        <begin position="358"/>
        <end position="378"/>
    </location>
</feature>
<organism evidence="13 14">
    <name type="scientific">Oleiagrimonas soli</name>
    <dbReference type="NCBI Taxonomy" id="1543381"/>
    <lineage>
        <taxon>Bacteria</taxon>
        <taxon>Pseudomonadati</taxon>
        <taxon>Pseudomonadota</taxon>
        <taxon>Gammaproteobacteria</taxon>
        <taxon>Lysobacterales</taxon>
        <taxon>Rhodanobacteraceae</taxon>
        <taxon>Oleiagrimonas</taxon>
    </lineage>
</organism>
<feature type="transmembrane region" description="Helical" evidence="11">
    <location>
        <begin position="314"/>
        <end position="338"/>
    </location>
</feature>
<evidence type="ECO:0000256" key="9">
    <source>
        <dbReference type="ARBA" id="ARBA00023303"/>
    </source>
</evidence>
<feature type="domain" description="CBS" evidence="12">
    <location>
        <begin position="472"/>
        <end position="530"/>
    </location>
</feature>
<dbReference type="Pfam" id="PF00654">
    <property type="entry name" value="Voltage_CLC"/>
    <property type="match status" value="1"/>
</dbReference>
<keyword evidence="4 11" id="KW-1133">Transmembrane helix</keyword>
<reference evidence="13 14" key="1">
    <citation type="submission" date="2020-08" db="EMBL/GenBank/DDBJ databases">
        <title>Genomic Encyclopedia of Type Strains, Phase IV (KMG-IV): sequencing the most valuable type-strain genomes for metagenomic binning, comparative biology and taxonomic classification.</title>
        <authorList>
            <person name="Goeker M."/>
        </authorList>
    </citation>
    <scope>NUCLEOTIDE SEQUENCE [LARGE SCALE GENOMIC DNA]</scope>
    <source>
        <strain evidence="13 14">DSM 107085</strain>
    </source>
</reference>
<dbReference type="PRINTS" id="PR00762">
    <property type="entry name" value="CLCHANNEL"/>
</dbReference>
<dbReference type="SUPFAM" id="SSF81340">
    <property type="entry name" value="Clc chloride channel"/>
    <property type="match status" value="1"/>
</dbReference>
<dbReference type="InterPro" id="IPR046342">
    <property type="entry name" value="CBS_dom_sf"/>
</dbReference>
<evidence type="ECO:0000256" key="5">
    <source>
        <dbReference type="ARBA" id="ARBA00023065"/>
    </source>
</evidence>
<evidence type="ECO:0000256" key="3">
    <source>
        <dbReference type="ARBA" id="ARBA00022692"/>
    </source>
</evidence>
<dbReference type="CDD" id="cd02205">
    <property type="entry name" value="CBS_pair_SF"/>
    <property type="match status" value="1"/>
</dbReference>
<evidence type="ECO:0000256" key="4">
    <source>
        <dbReference type="ARBA" id="ARBA00022989"/>
    </source>
</evidence>
<dbReference type="GO" id="GO:0005254">
    <property type="term" value="F:chloride channel activity"/>
    <property type="evidence" value="ECO:0007669"/>
    <property type="project" value="UniProtKB-KW"/>
</dbReference>
<dbReference type="InterPro" id="IPR001807">
    <property type="entry name" value="ClC"/>
</dbReference>
<dbReference type="SUPFAM" id="SSF54631">
    <property type="entry name" value="CBS-domain pair"/>
    <property type="match status" value="1"/>
</dbReference>
<keyword evidence="8" id="KW-0868">Chloride</keyword>
<dbReference type="Gene3D" id="3.10.580.10">
    <property type="entry name" value="CBS-domain"/>
    <property type="match status" value="1"/>
</dbReference>
<dbReference type="EMBL" id="JACHET010000001">
    <property type="protein sequence ID" value="MBB6184825.1"/>
    <property type="molecule type" value="Genomic_DNA"/>
</dbReference>
<keyword evidence="9" id="KW-0407">Ion channel</keyword>